<feature type="region of interest" description="Disordered" evidence="1">
    <location>
        <begin position="1482"/>
        <end position="1509"/>
    </location>
</feature>
<gene>
    <name evidence="2" type="ORF">PZA18_23390</name>
</gene>
<dbReference type="PANTHER" id="PTHR32305">
    <property type="match status" value="1"/>
</dbReference>
<dbReference type="InterPro" id="IPR006530">
    <property type="entry name" value="YD"/>
</dbReference>
<dbReference type="EMBL" id="JARRAF010000082">
    <property type="protein sequence ID" value="MDK2126987.1"/>
    <property type="molecule type" value="Genomic_DNA"/>
</dbReference>
<accession>A0ABT7E7V2</accession>
<dbReference type="Gene3D" id="2.180.10.10">
    <property type="entry name" value="RHS repeat-associated core"/>
    <property type="match status" value="3"/>
</dbReference>
<dbReference type="Gene3D" id="3.90.930.1">
    <property type="match status" value="1"/>
</dbReference>
<name>A0ABT7E7V2_9NEIS</name>
<dbReference type="Proteomes" id="UP001172778">
    <property type="component" value="Unassembled WGS sequence"/>
</dbReference>
<dbReference type="Pfam" id="PF05593">
    <property type="entry name" value="RHS_repeat"/>
    <property type="match status" value="1"/>
</dbReference>
<dbReference type="InterPro" id="IPR050708">
    <property type="entry name" value="T6SS_VgrG/RHS"/>
</dbReference>
<keyword evidence="3" id="KW-1185">Reference proteome</keyword>
<reference evidence="2" key="1">
    <citation type="submission" date="2023-03" db="EMBL/GenBank/DDBJ databases">
        <title>Chitinimonas shenzhenensis gen. nov., sp. nov., a novel member of family Burkholderiaceae isolated from activated sludge collected in Shen Zhen, China.</title>
        <authorList>
            <person name="Wang X."/>
        </authorList>
    </citation>
    <scope>NUCLEOTIDE SEQUENCE</scope>
    <source>
        <strain evidence="2">DQS-5</strain>
    </source>
</reference>
<dbReference type="RefSeq" id="WP_284103309.1">
    <property type="nucleotide sequence ID" value="NZ_JARRAF010000082.1"/>
</dbReference>
<evidence type="ECO:0000313" key="2">
    <source>
        <dbReference type="EMBL" id="MDK2126987.1"/>
    </source>
</evidence>
<proteinExistence type="predicted"/>
<dbReference type="PANTHER" id="PTHR32305:SF15">
    <property type="entry name" value="PROTEIN RHSA-RELATED"/>
    <property type="match status" value="1"/>
</dbReference>
<dbReference type="InterPro" id="IPR031325">
    <property type="entry name" value="RHS_repeat"/>
</dbReference>
<dbReference type="NCBIfam" id="TIGR01643">
    <property type="entry name" value="YD_repeat_2x"/>
    <property type="match status" value="2"/>
</dbReference>
<comment type="caution">
    <text evidence="2">The sequence shown here is derived from an EMBL/GenBank/DDBJ whole genome shotgun (WGS) entry which is preliminary data.</text>
</comment>
<feature type="non-terminal residue" evidence="2">
    <location>
        <position position="1726"/>
    </location>
</feature>
<protein>
    <recommendedName>
        <fullName evidence="4">YD repeat-containing protein</fullName>
    </recommendedName>
</protein>
<sequence>VSEATLSQNETKVGKLVDPVTGKDTLQINGAEAVLANALAPKAGKPSLRPKPSSLDRISRTVYDHFNRPVYSIDAGGMVSRTDYDQAGNVVRVVQFAQPLTLKAAQGGTGGTTDVAGVRDYDASRSELDNLTQEQLQAAIQQQLQALDVRNRITISLYDGAGRPGTVIDAEGYVTEYSYGMVKSDPSDPTKETYTVSTKRYASATLHKLLKQPEGWKAYATLAGEALAGQKMPEPYGSMIFAMRSELAKTAYGDNIPTFAETQTRYDRTGRVQETTYSYGNQKIATRTEYYGDGLVKQVSKGDITTRYVYDKAGRLVLELGGKDTLTAYGYDAVGNRTVKYDGRGLALFGWPKGMEWLGSDASFGVNDYLATAQSWADGDAFNQALKRNNSLDTFVERYSYDGMGRVIEKRTPTLRGYSEASNGTMVVYRSTTEYDVFGNAVKVSEPQLEIIGPATRSFDESAYKYGYFYFDKLNRNYLQVNPQGQVIRTRFDNFGNATEIVKFSQQASMVGVGTQQQPQTANQIAYNDLLVNDEADSVSYIVHDKRGRQLQIWEPFKADKSVAEWQGKDGQKRSGQTGKLRQFEYDAFGNVMVRTEGIPGSALAWTARYDRLGHQLEESRLGNASVAATRTTSEYDANGSLAARQNTGAAENERIEYRYDLQGRLLSVRHAATLSYENGQWQATRLVEGYSYNAAGLLATKELRVEALNTAVLSSRTESYAYHANGQRKTVTVNGADGKIVARTTFGYDPSGRVYSESTSDGKEVYYGYDLFGNQTEIYSKNMKVAKANSGNTQGWEAQAGLYSFTHRQFDGQGRQVSEWHSAALPITPSNERPYLSGQFDSSARASTMYDSAGRRIGQDDAADGRTRWVYSRDGRTQYELQLARDDKSYYGLANDDLYDLLSSGGTLGERKLTDQTRWTCSRLDKNGRVWEKTPRGGKATTYQYDALGQMLRSQDADGIVMAYQYNVLGQETRHALGDPTKGAQRQVVTTEYNASGQAIRLTEWGSASQVDGKEINGDEVGLETSVKNKGLVTQYHYSNGRLTSETRPDGETILYGYNGYGERSWEMIRRGSNGGFDYYNATRISHDAAGREIRRETLQGAIGQGSNIQVSGAGVTDSYAAALNQMAQQLGWAAQETVDQRYNLAGQLTARGKRGAGVPDDYALQESASYDALGRVDITNMGDGVRKAFLYNAAGDATLTLKAGATLSGTVEAGRDLGFNDTDPLASQIAKNRLDVTLTEYNRRHQVTATRLLGASGGGDGSLQLKIAPRSVDGMGEARGAIGLATLAVVARQGTSTVSLTMSNLDQLRPYAEAGGLYLRISRLGKVELTHLSLATLDQKIRNGGVLEQFNQTDPQTGIQINSLEVSFINRAMDPVTHLQTDSTLVAGALLFKGPSKPEWTWLGQLTAGADAARELVIGKLPDTAQSVRVYLTDLQGNTVRVADATRRANTGEFTLGLGELTGEYQYRYDVTLSSGATVTGGSGRLSNGPATAGEPPKATPASSGLPVQISASGSRIEVSGVAADRMLVMYRPVGSTDFTYQLSQVSTQGNTHWDLASWNDDNVRARPSGATEVLYLLASGNQIVARGSFTMQVEGNQVSQIANVRPDALGGEGKTIVLRHKVGSGYEDHLYVFDAGRQADAGYGPTRFALVSAAGISVEKPQLPAFGQDPQLPEETLQPAGGVNLPGFLHVGTLPKQTGNYIYRLSTGGQTWYDRLSVNLEGG</sequence>
<organism evidence="2 3">
    <name type="scientific">Parachitinimonas caeni</name>
    <dbReference type="NCBI Taxonomy" id="3031301"/>
    <lineage>
        <taxon>Bacteria</taxon>
        <taxon>Pseudomonadati</taxon>
        <taxon>Pseudomonadota</taxon>
        <taxon>Betaproteobacteria</taxon>
        <taxon>Neisseriales</taxon>
        <taxon>Chitinibacteraceae</taxon>
        <taxon>Parachitinimonas</taxon>
    </lineage>
</organism>
<feature type="non-terminal residue" evidence="2">
    <location>
        <position position="1"/>
    </location>
</feature>
<evidence type="ECO:0000313" key="3">
    <source>
        <dbReference type="Proteomes" id="UP001172778"/>
    </source>
</evidence>
<evidence type="ECO:0000256" key="1">
    <source>
        <dbReference type="SAM" id="MobiDB-lite"/>
    </source>
</evidence>
<evidence type="ECO:0008006" key="4">
    <source>
        <dbReference type="Google" id="ProtNLM"/>
    </source>
</evidence>